<dbReference type="eggNOG" id="KOG2938">
    <property type="taxonomic scope" value="Eukaryota"/>
</dbReference>
<keyword evidence="6" id="KW-1185">Reference proteome</keyword>
<evidence type="ECO:0000256" key="1">
    <source>
        <dbReference type="ARBA" id="ARBA00009176"/>
    </source>
</evidence>
<dbReference type="Proteomes" id="UP000000707">
    <property type="component" value="Unassembled WGS sequence"/>
</dbReference>
<dbReference type="OrthoDB" id="432381at2759"/>
<dbReference type="Pfam" id="PF01156">
    <property type="entry name" value="IU_nuc_hydro"/>
    <property type="match status" value="1"/>
</dbReference>
<keyword evidence="3" id="KW-0326">Glycosidase</keyword>
<dbReference type="GO" id="GO:0008477">
    <property type="term" value="F:purine nucleosidase activity"/>
    <property type="evidence" value="ECO:0007669"/>
    <property type="project" value="TreeGrafter"/>
</dbReference>
<dbReference type="InterPro" id="IPR023186">
    <property type="entry name" value="IUNH"/>
</dbReference>
<evidence type="ECO:0000313" key="5">
    <source>
        <dbReference type="EMBL" id="EGV61070.1"/>
    </source>
</evidence>
<dbReference type="GeneID" id="18248240"/>
<sequence length="336" mass="37291">MTRAPIPIWLDCDPGTDDAFAILLLAFHPQFNLIGISTVHGNAPLNATTHNTVGLLDVLKLNHIPVYAGEVRPLVKEPFFGLYAHGKTGLGGAELPENPSVVVKNDKSYMEAIKEAVETHANEICVIATGTFTNMSNLFAKYPDLKHKIKYLPIMGAGFGVGNVTPYAEFNVYVDPKAANNLFHDEDLMDKLIVNGLNITHTAIADETIRQKLFGKPHKNLVRPMFESIMMFYFKQLYSENGWAGPPLHDPLAVFTLLPVLYGAQAYKFEWFRRRVTAVEGGENDGETVFVDGSKFEDDGSEEHGSIIAKSVDIDMFYEYVGVALDNAEEHVQKRS</sequence>
<reference evidence="5 6" key="1">
    <citation type="journal article" date="2011" name="Proc. Natl. Acad. Sci. U.S.A.">
        <title>Comparative genomics of xylose-fermenting fungi for enhanced biofuel production.</title>
        <authorList>
            <person name="Wohlbach D.J."/>
            <person name="Kuo A."/>
            <person name="Sato T.K."/>
            <person name="Potts K.M."/>
            <person name="Salamov A.A."/>
            <person name="LaButti K.M."/>
            <person name="Sun H."/>
            <person name="Clum A."/>
            <person name="Pangilinan J.L."/>
            <person name="Lindquist E.A."/>
            <person name="Lucas S."/>
            <person name="Lapidus A."/>
            <person name="Jin M."/>
            <person name="Gunawan C."/>
            <person name="Balan V."/>
            <person name="Dale B.E."/>
            <person name="Jeffries T.W."/>
            <person name="Zinkel R."/>
            <person name="Barry K.W."/>
            <person name="Grigoriev I.V."/>
            <person name="Gasch A.P."/>
        </authorList>
    </citation>
    <scope>NUCLEOTIDE SEQUENCE [LARGE SCALE GENOMIC DNA]</scope>
    <source>
        <strain evidence="5">ATCC 10573</strain>
        <strain evidence="6">ATCC 10573 / BCRC 21748 / CBS 615 / JCM 9827 / NBRC 10315 / NRRL Y-1498 / VKM Y-70</strain>
    </source>
</reference>
<dbReference type="EMBL" id="GL996528">
    <property type="protein sequence ID" value="EGV61071.1"/>
    <property type="molecule type" value="Genomic_DNA"/>
</dbReference>
<dbReference type="HOGENOM" id="CLU_036838_2_0_1"/>
<evidence type="ECO:0000256" key="3">
    <source>
        <dbReference type="ARBA" id="ARBA00023295"/>
    </source>
</evidence>
<gene>
    <name evidence="5" type="ORF">CANTEDRAFT_116309</name>
</gene>
<dbReference type="STRING" id="590646.G3BD63"/>
<proteinExistence type="inferred from homology"/>
<protein>
    <submittedName>
        <fullName evidence="5">Nucleoside hydrolase</fullName>
    </submittedName>
</protein>
<evidence type="ECO:0000256" key="2">
    <source>
        <dbReference type="ARBA" id="ARBA00022801"/>
    </source>
</evidence>
<dbReference type="EMBL" id="GL996528">
    <property type="protein sequence ID" value="EGV61070.1"/>
    <property type="molecule type" value="Genomic_DNA"/>
</dbReference>
<organism evidence="6">
    <name type="scientific">Candida tenuis (strain ATCC 10573 / BCRC 21748 / CBS 615 / JCM 9827 / NBRC 10315 / NRRL Y-1498 / VKM Y-70)</name>
    <name type="common">Yeast</name>
    <name type="synonym">Yamadazyma tenuis</name>
    <dbReference type="NCBI Taxonomy" id="590646"/>
    <lineage>
        <taxon>Eukaryota</taxon>
        <taxon>Fungi</taxon>
        <taxon>Dikarya</taxon>
        <taxon>Ascomycota</taxon>
        <taxon>Saccharomycotina</taxon>
        <taxon>Pichiomycetes</taxon>
        <taxon>Debaryomycetaceae</taxon>
        <taxon>Yamadazyma</taxon>
    </lineage>
</organism>
<dbReference type="GO" id="GO:0006152">
    <property type="term" value="P:purine nucleoside catabolic process"/>
    <property type="evidence" value="ECO:0007669"/>
    <property type="project" value="TreeGrafter"/>
</dbReference>
<keyword evidence="2 5" id="KW-0378">Hydrolase</keyword>
<comment type="similarity">
    <text evidence="1">Belongs to the IUNH family.</text>
</comment>
<dbReference type="KEGG" id="cten:18248240"/>
<dbReference type="AlphaFoldDB" id="G3BD63"/>
<dbReference type="InterPro" id="IPR001910">
    <property type="entry name" value="Inosine/uridine_hydrolase_dom"/>
</dbReference>
<dbReference type="Gene3D" id="3.90.245.10">
    <property type="entry name" value="Ribonucleoside hydrolase-like"/>
    <property type="match status" value="1"/>
</dbReference>
<dbReference type="PANTHER" id="PTHR12304">
    <property type="entry name" value="INOSINE-URIDINE PREFERRING NUCLEOSIDE HYDROLASE"/>
    <property type="match status" value="1"/>
</dbReference>
<feature type="domain" description="Inosine/uridine-preferring nucleoside hydrolase" evidence="4">
    <location>
        <begin position="8"/>
        <end position="319"/>
    </location>
</feature>
<name>G3BD63_CANTC</name>
<evidence type="ECO:0000259" key="4">
    <source>
        <dbReference type="Pfam" id="PF01156"/>
    </source>
</evidence>
<evidence type="ECO:0000313" key="6">
    <source>
        <dbReference type="Proteomes" id="UP000000707"/>
    </source>
</evidence>
<dbReference type="SUPFAM" id="SSF53590">
    <property type="entry name" value="Nucleoside hydrolase"/>
    <property type="match status" value="1"/>
</dbReference>
<dbReference type="GO" id="GO:0005829">
    <property type="term" value="C:cytosol"/>
    <property type="evidence" value="ECO:0007669"/>
    <property type="project" value="TreeGrafter"/>
</dbReference>
<dbReference type="PANTHER" id="PTHR12304:SF4">
    <property type="entry name" value="URIDINE NUCLEOSIDASE"/>
    <property type="match status" value="1"/>
</dbReference>
<dbReference type="InterPro" id="IPR036452">
    <property type="entry name" value="Ribo_hydro-like"/>
</dbReference>
<accession>G3BD63</accession>